<evidence type="ECO:0000259" key="3">
    <source>
        <dbReference type="PROSITE" id="PS50076"/>
    </source>
</evidence>
<dbReference type="Pfam" id="PF00226">
    <property type="entry name" value="DnaJ"/>
    <property type="match status" value="1"/>
</dbReference>
<dbReference type="InterPro" id="IPR001623">
    <property type="entry name" value="DnaJ_domain"/>
</dbReference>
<dbReference type="InterPro" id="IPR018253">
    <property type="entry name" value="DnaJ_domain_CS"/>
</dbReference>
<comment type="caution">
    <text evidence="4">The sequence shown here is derived from an EMBL/GenBank/DDBJ whole genome shotgun (WGS) entry which is preliminary data.</text>
</comment>
<dbReference type="STRING" id="1157962.A0A250WT22"/>
<dbReference type="FunFam" id="2.60.260.20:FF:000015">
    <property type="entry name" value="Heat shock protein 40"/>
    <property type="match status" value="1"/>
</dbReference>
<keyword evidence="1" id="KW-0143">Chaperone</keyword>
<accession>A0A250WT22</accession>
<dbReference type="InterPro" id="IPR036869">
    <property type="entry name" value="J_dom_sf"/>
</dbReference>
<dbReference type="AlphaFoldDB" id="A0A250WT22"/>
<feature type="compositionally biased region" description="Low complexity" evidence="2">
    <location>
        <begin position="153"/>
        <end position="167"/>
    </location>
</feature>
<dbReference type="EMBL" id="BEGY01000005">
    <property type="protein sequence ID" value="GAX73987.1"/>
    <property type="molecule type" value="Genomic_DNA"/>
</dbReference>
<dbReference type="CDD" id="cd10747">
    <property type="entry name" value="DnaJ_C"/>
    <property type="match status" value="1"/>
</dbReference>
<dbReference type="InterPro" id="IPR051339">
    <property type="entry name" value="DnaJ_subfamily_B"/>
</dbReference>
<dbReference type="PANTHER" id="PTHR24078">
    <property type="entry name" value="DNAJ HOMOLOG SUBFAMILY C MEMBER"/>
    <property type="match status" value="1"/>
</dbReference>
<dbReference type="GO" id="GO:0051082">
    <property type="term" value="F:unfolded protein binding"/>
    <property type="evidence" value="ECO:0007669"/>
    <property type="project" value="InterPro"/>
</dbReference>
<sequence length="390" mass="42124">MGRDYYSELNVSNSATDDELKKSYRKLAMKWHPDKNPHNRDAAAERFKRISEAYDVLSDSEKRKIYDQFGEEGLKGGAGMPQPGPEGSTATSAGPSGFHYSGVDQDTAERIFKAFFSGGSSPFGTGPGGAFFSSSEGFAQPSAGGMNFFSFNGTSSGPHPSTSGHPSRQGDGSMEDLLGGFGARGPSTGFMGSAGHSGIRHGNVSRRPMQSEVPLKLTLEELMRGTKKKLRVTRKIVDGASGKSLPVQDMIEVEVQPGWKSGTRITFEGKGDEHPPGRPADDLVLIVEELPHSRFKRSGNDLHTTIQLSLVTALTGGTVQVQGLDGQALQLPLNEIITPASQKVIHGQGMPISKAEGKKRGDLYVKFEIMFPRQISDQKKQSIRKALRQQ</sequence>
<dbReference type="PROSITE" id="PS50076">
    <property type="entry name" value="DNAJ_2"/>
    <property type="match status" value="1"/>
</dbReference>
<dbReference type="FunFam" id="2.60.260.20:FF:000013">
    <property type="entry name" value="DnaJ subfamily B member 11"/>
    <property type="match status" value="1"/>
</dbReference>
<dbReference type="PRINTS" id="PR00625">
    <property type="entry name" value="JDOMAIN"/>
</dbReference>
<keyword evidence="5" id="KW-1185">Reference proteome</keyword>
<evidence type="ECO:0000313" key="4">
    <source>
        <dbReference type="EMBL" id="GAX73987.1"/>
    </source>
</evidence>
<proteinExistence type="predicted"/>
<dbReference type="InterPro" id="IPR008971">
    <property type="entry name" value="HSP40/DnaJ_pept-bd"/>
</dbReference>
<dbReference type="SUPFAM" id="SSF46565">
    <property type="entry name" value="Chaperone J-domain"/>
    <property type="match status" value="1"/>
</dbReference>
<feature type="domain" description="J" evidence="3">
    <location>
        <begin position="4"/>
        <end position="70"/>
    </location>
</feature>
<dbReference type="PROSITE" id="PS00636">
    <property type="entry name" value="DNAJ_1"/>
    <property type="match status" value="1"/>
</dbReference>
<gene>
    <name evidence="4" type="ORF">CEUSTIGMA_g1437.t1</name>
</gene>
<dbReference type="OrthoDB" id="550424at2759"/>
<dbReference type="GO" id="GO:0051087">
    <property type="term" value="F:protein-folding chaperone binding"/>
    <property type="evidence" value="ECO:0007669"/>
    <property type="project" value="TreeGrafter"/>
</dbReference>
<dbReference type="GO" id="GO:0005829">
    <property type="term" value="C:cytosol"/>
    <property type="evidence" value="ECO:0007669"/>
    <property type="project" value="TreeGrafter"/>
</dbReference>
<reference evidence="4 5" key="1">
    <citation type="submission" date="2017-08" db="EMBL/GenBank/DDBJ databases">
        <title>Acidophilic green algal genome provides insights into adaptation to an acidic environment.</title>
        <authorList>
            <person name="Hirooka S."/>
            <person name="Hirose Y."/>
            <person name="Kanesaki Y."/>
            <person name="Higuchi S."/>
            <person name="Fujiwara T."/>
            <person name="Onuma R."/>
            <person name="Era A."/>
            <person name="Ohbayashi R."/>
            <person name="Uzuka A."/>
            <person name="Nozaki H."/>
            <person name="Yoshikawa H."/>
            <person name="Miyagishima S.Y."/>
        </authorList>
    </citation>
    <scope>NUCLEOTIDE SEQUENCE [LARGE SCALE GENOMIC DNA]</scope>
    <source>
        <strain evidence="4 5">NIES-2499</strain>
    </source>
</reference>
<dbReference type="PANTHER" id="PTHR24078:SF562">
    <property type="entry name" value="DNAJ DOMAIN CONTAINING PROTEIN"/>
    <property type="match status" value="1"/>
</dbReference>
<dbReference type="Pfam" id="PF01556">
    <property type="entry name" value="DnaJ_C"/>
    <property type="match status" value="1"/>
</dbReference>
<dbReference type="CDD" id="cd06257">
    <property type="entry name" value="DnaJ"/>
    <property type="match status" value="1"/>
</dbReference>
<name>A0A250WT22_9CHLO</name>
<dbReference type="Proteomes" id="UP000232323">
    <property type="component" value="Unassembled WGS sequence"/>
</dbReference>
<evidence type="ECO:0000256" key="2">
    <source>
        <dbReference type="SAM" id="MobiDB-lite"/>
    </source>
</evidence>
<dbReference type="Gene3D" id="1.10.287.110">
    <property type="entry name" value="DnaJ domain"/>
    <property type="match status" value="1"/>
</dbReference>
<evidence type="ECO:0000313" key="5">
    <source>
        <dbReference type="Proteomes" id="UP000232323"/>
    </source>
</evidence>
<evidence type="ECO:0000256" key="1">
    <source>
        <dbReference type="ARBA" id="ARBA00023186"/>
    </source>
</evidence>
<dbReference type="InterPro" id="IPR002939">
    <property type="entry name" value="DnaJ_C"/>
</dbReference>
<dbReference type="Gene3D" id="2.60.260.20">
    <property type="entry name" value="Urease metallochaperone UreE, N-terminal domain"/>
    <property type="match status" value="2"/>
</dbReference>
<feature type="region of interest" description="Disordered" evidence="2">
    <location>
        <begin position="150"/>
        <end position="181"/>
    </location>
</feature>
<organism evidence="4 5">
    <name type="scientific">Chlamydomonas eustigma</name>
    <dbReference type="NCBI Taxonomy" id="1157962"/>
    <lineage>
        <taxon>Eukaryota</taxon>
        <taxon>Viridiplantae</taxon>
        <taxon>Chlorophyta</taxon>
        <taxon>core chlorophytes</taxon>
        <taxon>Chlorophyceae</taxon>
        <taxon>CS clade</taxon>
        <taxon>Chlamydomonadales</taxon>
        <taxon>Chlamydomonadaceae</taxon>
        <taxon>Chlamydomonas</taxon>
    </lineage>
</organism>
<feature type="region of interest" description="Disordered" evidence="2">
    <location>
        <begin position="72"/>
        <end position="102"/>
    </location>
</feature>
<dbReference type="SMART" id="SM00271">
    <property type="entry name" value="DnaJ"/>
    <property type="match status" value="1"/>
</dbReference>
<protein>
    <recommendedName>
        <fullName evidence="3">J domain-containing protein</fullName>
    </recommendedName>
</protein>
<dbReference type="SUPFAM" id="SSF49493">
    <property type="entry name" value="HSP40/DnaJ peptide-binding domain"/>
    <property type="match status" value="2"/>
</dbReference>
<dbReference type="GO" id="GO:0006457">
    <property type="term" value="P:protein folding"/>
    <property type="evidence" value="ECO:0007669"/>
    <property type="project" value="InterPro"/>
</dbReference>